<dbReference type="Gene3D" id="1.10.10.60">
    <property type="entry name" value="Homeodomain-like"/>
    <property type="match status" value="1"/>
</dbReference>
<evidence type="ECO:0000256" key="6">
    <source>
        <dbReference type="ARBA" id="ARBA00023163"/>
    </source>
</evidence>
<dbReference type="Proteomes" id="UP000807785">
    <property type="component" value="Unassembled WGS sequence"/>
</dbReference>
<dbReference type="InterPro" id="IPR002197">
    <property type="entry name" value="HTH_Fis"/>
</dbReference>
<proteinExistence type="predicted"/>
<organism evidence="10 11">
    <name type="scientific">Candidatus Methylophosphatis roskildensis</name>
    <dbReference type="NCBI Taxonomy" id="2899263"/>
    <lineage>
        <taxon>Bacteria</taxon>
        <taxon>Pseudomonadati</taxon>
        <taxon>Pseudomonadota</taxon>
        <taxon>Betaproteobacteria</taxon>
        <taxon>Nitrosomonadales</taxon>
        <taxon>Sterolibacteriaceae</taxon>
        <taxon>Candidatus Methylophosphatis</taxon>
    </lineage>
</organism>
<accession>A0A9D7HSH7</accession>
<evidence type="ECO:0000256" key="5">
    <source>
        <dbReference type="ARBA" id="ARBA00023015"/>
    </source>
</evidence>
<dbReference type="PROSITE" id="PS50110">
    <property type="entry name" value="RESPONSE_REGULATORY"/>
    <property type="match status" value="1"/>
</dbReference>
<name>A0A9D7HSH7_9PROT</name>
<gene>
    <name evidence="10" type="ORF">IPH26_01850</name>
</gene>
<dbReference type="Pfam" id="PF02954">
    <property type="entry name" value="HTH_8"/>
    <property type="match status" value="1"/>
</dbReference>
<dbReference type="GO" id="GO:0005524">
    <property type="term" value="F:ATP binding"/>
    <property type="evidence" value="ECO:0007669"/>
    <property type="project" value="UniProtKB-KW"/>
</dbReference>
<dbReference type="SUPFAM" id="SSF52172">
    <property type="entry name" value="CheY-like"/>
    <property type="match status" value="1"/>
</dbReference>
<evidence type="ECO:0000259" key="8">
    <source>
        <dbReference type="PROSITE" id="PS50045"/>
    </source>
</evidence>
<keyword evidence="6" id="KW-0804">Transcription</keyword>
<dbReference type="Gene3D" id="1.10.8.60">
    <property type="match status" value="1"/>
</dbReference>
<evidence type="ECO:0000256" key="7">
    <source>
        <dbReference type="PROSITE-ProRule" id="PRU00169"/>
    </source>
</evidence>
<dbReference type="InterPro" id="IPR009057">
    <property type="entry name" value="Homeodomain-like_sf"/>
</dbReference>
<keyword evidence="5" id="KW-0805">Transcription regulation</keyword>
<dbReference type="GO" id="GO:0043565">
    <property type="term" value="F:sequence-specific DNA binding"/>
    <property type="evidence" value="ECO:0007669"/>
    <property type="project" value="InterPro"/>
</dbReference>
<keyword evidence="3" id="KW-0067">ATP-binding</keyword>
<feature type="domain" description="Response regulatory" evidence="9">
    <location>
        <begin position="3"/>
        <end position="118"/>
    </location>
</feature>
<dbReference type="SUPFAM" id="SSF52540">
    <property type="entry name" value="P-loop containing nucleoside triphosphate hydrolases"/>
    <property type="match status" value="1"/>
</dbReference>
<dbReference type="InterPro" id="IPR011006">
    <property type="entry name" value="CheY-like_superfamily"/>
</dbReference>
<comment type="caution">
    <text evidence="10">The sequence shown here is derived from an EMBL/GenBank/DDBJ whole genome shotgun (WGS) entry which is preliminary data.</text>
</comment>
<dbReference type="Gene3D" id="3.40.50.2300">
    <property type="match status" value="1"/>
</dbReference>
<feature type="domain" description="Sigma-54 factor interaction" evidence="8">
    <location>
        <begin position="208"/>
        <end position="326"/>
    </location>
</feature>
<evidence type="ECO:0000259" key="9">
    <source>
        <dbReference type="PROSITE" id="PS50110"/>
    </source>
</evidence>
<keyword evidence="2" id="KW-0547">Nucleotide-binding</keyword>
<dbReference type="InterPro" id="IPR027417">
    <property type="entry name" value="P-loop_NTPase"/>
</dbReference>
<dbReference type="AlphaFoldDB" id="A0A9D7HSH7"/>
<reference evidence="10" key="1">
    <citation type="submission" date="2020-10" db="EMBL/GenBank/DDBJ databases">
        <title>Connecting structure to function with the recovery of over 1000 high-quality activated sludge metagenome-assembled genomes encoding full-length rRNA genes using long-read sequencing.</title>
        <authorList>
            <person name="Singleton C.M."/>
            <person name="Petriglieri F."/>
            <person name="Kristensen J.M."/>
            <person name="Kirkegaard R.H."/>
            <person name="Michaelsen T.Y."/>
            <person name="Andersen M.H."/>
            <person name="Karst S.M."/>
            <person name="Dueholm M.S."/>
            <person name="Nielsen P.H."/>
            <person name="Albertsen M."/>
        </authorList>
    </citation>
    <scope>NUCLEOTIDE SEQUENCE</scope>
    <source>
        <strain evidence="10">Bjer_18-Q3-R1-45_BAT3C.347</strain>
    </source>
</reference>
<dbReference type="GO" id="GO:0000160">
    <property type="term" value="P:phosphorelay signal transduction system"/>
    <property type="evidence" value="ECO:0007669"/>
    <property type="project" value="UniProtKB-KW"/>
</dbReference>
<dbReference type="InterPro" id="IPR001789">
    <property type="entry name" value="Sig_transdc_resp-reg_receiver"/>
</dbReference>
<evidence type="ECO:0000313" key="11">
    <source>
        <dbReference type="Proteomes" id="UP000807785"/>
    </source>
</evidence>
<keyword evidence="1 7" id="KW-0597">Phosphoprotein</keyword>
<dbReference type="FunFam" id="3.40.50.2300:FF:000018">
    <property type="entry name" value="DNA-binding transcriptional regulator NtrC"/>
    <property type="match status" value="1"/>
</dbReference>
<dbReference type="PANTHER" id="PTHR32071:SF17">
    <property type="entry name" value="TRANSCRIPTIONAL REGULATOR (NTRC FAMILY)"/>
    <property type="match status" value="1"/>
</dbReference>
<protein>
    <submittedName>
        <fullName evidence="10">Sigma-54-dependent Fis family transcriptional regulator</fullName>
    </submittedName>
</protein>
<dbReference type="Pfam" id="PF00072">
    <property type="entry name" value="Response_reg"/>
    <property type="match status" value="1"/>
</dbReference>
<dbReference type="InterPro" id="IPR002078">
    <property type="entry name" value="Sigma_54_int"/>
</dbReference>
<evidence type="ECO:0000256" key="1">
    <source>
        <dbReference type="ARBA" id="ARBA00022553"/>
    </source>
</evidence>
<evidence type="ECO:0000313" key="10">
    <source>
        <dbReference type="EMBL" id="MBK6971740.1"/>
    </source>
</evidence>
<dbReference type="Gene3D" id="3.40.50.300">
    <property type="entry name" value="P-loop containing nucleotide triphosphate hydrolases"/>
    <property type="match status" value="1"/>
</dbReference>
<dbReference type="Pfam" id="PF14532">
    <property type="entry name" value="Sigma54_activ_2"/>
    <property type="match status" value="1"/>
</dbReference>
<dbReference type="PANTHER" id="PTHR32071">
    <property type="entry name" value="TRANSCRIPTIONAL REGULATORY PROTEIN"/>
    <property type="match status" value="1"/>
</dbReference>
<dbReference type="Pfam" id="PF25601">
    <property type="entry name" value="AAA_lid_14"/>
    <property type="match status" value="1"/>
</dbReference>
<dbReference type="EMBL" id="JADJEV010000001">
    <property type="protein sequence ID" value="MBK6971740.1"/>
    <property type="molecule type" value="Genomic_DNA"/>
</dbReference>
<dbReference type="PROSITE" id="PS50045">
    <property type="entry name" value="SIGMA54_INTERACT_4"/>
    <property type="match status" value="1"/>
</dbReference>
<dbReference type="SMART" id="SM00448">
    <property type="entry name" value="REC"/>
    <property type="match status" value="1"/>
</dbReference>
<keyword evidence="4" id="KW-0902">Two-component regulatory system</keyword>
<dbReference type="GO" id="GO:0006355">
    <property type="term" value="P:regulation of DNA-templated transcription"/>
    <property type="evidence" value="ECO:0007669"/>
    <property type="project" value="InterPro"/>
</dbReference>
<sequence length="414" mass="44999">MAQILVVDDEVGIRELLSEILTDEGHDVVLAENATRARAARAAQRPDLVLLDIWMPDTDGITLLKEWSAAGQLSMPVIMMSGHGSIDTAVEATRCGAMDFLEKPIALQKLLAAVKRGLARQPVSVPAQLTLDAFIRCPPLKDLKKRLEQVAARTPLLLIKSGPGSIAELAARSLQAPGRAWIDLSAHASPLDLSALESASGGVLFAAELALLSRLQQKNLAFAVERVDKFGLRIVVASMHSAEDLASEGWDEALLRRLFEVTLAPPTLMDLRDEIPEIANQILLHLAEAGEVPPRRASTAALNALRTRAWPGGYAELRASVKSLALGALDEEIGADEVGQLLHQAPATAGSLQLDLPLRDAREAFERLYFEHHLQQEAGNMTRLAERTGLERTHLYRKLKQLGLQGGRRTDESN</sequence>
<evidence type="ECO:0000256" key="4">
    <source>
        <dbReference type="ARBA" id="ARBA00023012"/>
    </source>
</evidence>
<dbReference type="SUPFAM" id="SSF46689">
    <property type="entry name" value="Homeodomain-like"/>
    <property type="match status" value="1"/>
</dbReference>
<evidence type="ECO:0000256" key="3">
    <source>
        <dbReference type="ARBA" id="ARBA00022840"/>
    </source>
</evidence>
<evidence type="ECO:0000256" key="2">
    <source>
        <dbReference type="ARBA" id="ARBA00022741"/>
    </source>
</evidence>
<feature type="modified residue" description="4-aspartylphosphate" evidence="7">
    <location>
        <position position="52"/>
    </location>
</feature>
<dbReference type="InterPro" id="IPR058031">
    <property type="entry name" value="AAA_lid_NorR"/>
</dbReference>